<protein>
    <submittedName>
        <fullName evidence="1">Uncharacterized protein</fullName>
    </submittedName>
</protein>
<comment type="caution">
    <text evidence="1">The sequence shown here is derived from an EMBL/GenBank/DDBJ whole genome shotgun (WGS) entry which is preliminary data.</text>
</comment>
<gene>
    <name evidence="1" type="ORF">RM553_18945</name>
</gene>
<dbReference type="Proteomes" id="UP001262889">
    <property type="component" value="Unassembled WGS sequence"/>
</dbReference>
<organism evidence="1 2">
    <name type="scientific">Autumnicola tepida</name>
    <dbReference type="NCBI Taxonomy" id="3075595"/>
    <lineage>
        <taxon>Bacteria</taxon>
        <taxon>Pseudomonadati</taxon>
        <taxon>Bacteroidota</taxon>
        <taxon>Flavobacteriia</taxon>
        <taxon>Flavobacteriales</taxon>
        <taxon>Flavobacteriaceae</taxon>
        <taxon>Autumnicola</taxon>
    </lineage>
</organism>
<evidence type="ECO:0000313" key="2">
    <source>
        <dbReference type="Proteomes" id="UP001262889"/>
    </source>
</evidence>
<accession>A0ABU3CF96</accession>
<name>A0ABU3CF96_9FLAO</name>
<keyword evidence="2" id="KW-1185">Reference proteome</keyword>
<reference evidence="1 2" key="1">
    <citation type="submission" date="2023-09" db="EMBL/GenBank/DDBJ databases">
        <authorList>
            <person name="Rey-Velasco X."/>
        </authorList>
    </citation>
    <scope>NUCLEOTIDE SEQUENCE [LARGE SCALE GENOMIC DNA]</scope>
    <source>
        <strain evidence="1 2">F363</strain>
    </source>
</reference>
<dbReference type="RefSeq" id="WP_311536538.1">
    <property type="nucleotide sequence ID" value="NZ_JAVRHQ010000044.1"/>
</dbReference>
<sequence>MKNLEQVIITAEKPRYLRVTGYFLSYQLIDNKAQSFADGMIEYYIDLKRNKLKKYNIKSSRLFKNTDYLQELKRNKPKVTNLLGTNILPFSFDEEVMLNEWEDKDVEFREILDGSEVGTVQRGGNKSELTIEYHTPENPRTISLLGLKTSVDHHLVREEFKSNNPNIEKLGSVSKYYSSQMKKKGEEIDYELEQDFFVSKIEYLNKEQFTSATEELNHEVISHFSSDFWKDYQDNIPPGIKNVLYNNMELIEM</sequence>
<dbReference type="EMBL" id="JAVRHQ010000044">
    <property type="protein sequence ID" value="MDT0644923.1"/>
    <property type="molecule type" value="Genomic_DNA"/>
</dbReference>
<evidence type="ECO:0000313" key="1">
    <source>
        <dbReference type="EMBL" id="MDT0644923.1"/>
    </source>
</evidence>
<proteinExistence type="predicted"/>